<proteinExistence type="predicted"/>
<dbReference type="EMBL" id="PQXF01000052">
    <property type="protein sequence ID" value="PXF57693.1"/>
    <property type="molecule type" value="Genomic_DNA"/>
</dbReference>
<sequence>MSPETALIRLHEREFEFIDHSIKEGYYADRDDFIRDAVKLLIHNVSKRKLDDMKIGMNKIPHDELLQVVKGSRKEVYQQIWDD</sequence>
<organism evidence="1 2">
    <name type="scientific">Candidatus Methanogaster sp</name>
    <dbReference type="NCBI Taxonomy" id="3386292"/>
    <lineage>
        <taxon>Archaea</taxon>
        <taxon>Methanobacteriati</taxon>
        <taxon>Methanobacteriota</taxon>
        <taxon>Stenosarchaea group</taxon>
        <taxon>Methanomicrobia</taxon>
        <taxon>Methanosarcinales</taxon>
        <taxon>ANME-2 cluster</taxon>
        <taxon>Candidatus Methanogasteraceae</taxon>
        <taxon>Candidatus Methanogaster</taxon>
    </lineage>
</organism>
<gene>
    <name evidence="1" type="ORF">C4B59_14725</name>
</gene>
<protein>
    <submittedName>
        <fullName evidence="1">Uncharacterized protein</fullName>
    </submittedName>
</protein>
<dbReference type="Proteomes" id="UP000248329">
    <property type="component" value="Unassembled WGS sequence"/>
</dbReference>
<evidence type="ECO:0000313" key="1">
    <source>
        <dbReference type="EMBL" id="PXF57693.1"/>
    </source>
</evidence>
<accession>A0AC61KZF8</accession>
<comment type="caution">
    <text evidence="1">The sequence shown here is derived from an EMBL/GenBank/DDBJ whole genome shotgun (WGS) entry which is preliminary data.</text>
</comment>
<reference evidence="1" key="1">
    <citation type="submission" date="2018-01" db="EMBL/GenBank/DDBJ databases">
        <authorList>
            <person name="Krukenberg V."/>
        </authorList>
    </citation>
    <scope>NUCLEOTIDE SEQUENCE</scope>
    <source>
        <strain evidence="1">E20ANME2</strain>
    </source>
</reference>
<name>A0AC61KZF8_9EURY</name>
<evidence type="ECO:0000313" key="2">
    <source>
        <dbReference type="Proteomes" id="UP000248329"/>
    </source>
</evidence>